<keyword evidence="4 5" id="KW-0067">ATP-binding</keyword>
<comment type="caution">
    <text evidence="7">The sequence shown here is derived from an EMBL/GenBank/DDBJ whole genome shotgun (WGS) entry which is preliminary data.</text>
</comment>
<dbReference type="PROSITE" id="PS50011">
    <property type="entry name" value="PROTEIN_KINASE_DOM"/>
    <property type="match status" value="1"/>
</dbReference>
<dbReference type="Gene3D" id="3.30.200.20">
    <property type="entry name" value="Phosphorylase Kinase, domain 1"/>
    <property type="match status" value="1"/>
</dbReference>
<dbReference type="Pfam" id="PF00069">
    <property type="entry name" value="Pkinase"/>
    <property type="match status" value="1"/>
</dbReference>
<feature type="domain" description="Protein kinase" evidence="6">
    <location>
        <begin position="61"/>
        <end position="215"/>
    </location>
</feature>
<organism evidence="7 8">
    <name type="scientific">Pristionchus entomophagus</name>
    <dbReference type="NCBI Taxonomy" id="358040"/>
    <lineage>
        <taxon>Eukaryota</taxon>
        <taxon>Metazoa</taxon>
        <taxon>Ecdysozoa</taxon>
        <taxon>Nematoda</taxon>
        <taxon>Chromadorea</taxon>
        <taxon>Rhabditida</taxon>
        <taxon>Rhabditina</taxon>
        <taxon>Diplogasteromorpha</taxon>
        <taxon>Diplogasteroidea</taxon>
        <taxon>Neodiplogasteridae</taxon>
        <taxon>Pristionchus</taxon>
    </lineage>
</organism>
<evidence type="ECO:0000313" key="8">
    <source>
        <dbReference type="Proteomes" id="UP001432027"/>
    </source>
</evidence>
<dbReference type="GO" id="GO:0005634">
    <property type="term" value="C:nucleus"/>
    <property type="evidence" value="ECO:0007669"/>
    <property type="project" value="TreeGrafter"/>
</dbReference>
<dbReference type="AlphaFoldDB" id="A0AAV5TWL6"/>
<evidence type="ECO:0000256" key="1">
    <source>
        <dbReference type="ARBA" id="ARBA00022679"/>
    </source>
</evidence>
<keyword evidence="1" id="KW-0808">Transferase</keyword>
<sequence>SKGSERFLVTAQLPIGYFTKPSTIIRLPIPSSINSLNKTLSSKLNIDGNHLGFSSRFASDFTVKKILGVGGFGIVLEVVNVFDTGTYAVKRISVNSNDETKALREARTMAQLHHQGIVRYHNSWIEKPPKEWQIDADLEMFKNIGSPINKMMMNFGECVYLYIQMEKCNYSLAEWLSVNTTTSSRFVNRMKSWFKQIVEAVSFIHGKNIIHRDLK</sequence>
<evidence type="ECO:0000256" key="4">
    <source>
        <dbReference type="ARBA" id="ARBA00022840"/>
    </source>
</evidence>
<protein>
    <recommendedName>
        <fullName evidence="6">Protein kinase domain-containing protein</fullName>
    </recommendedName>
</protein>
<feature type="non-terminal residue" evidence="7">
    <location>
        <position position="215"/>
    </location>
</feature>
<evidence type="ECO:0000256" key="5">
    <source>
        <dbReference type="PROSITE-ProRule" id="PRU10141"/>
    </source>
</evidence>
<gene>
    <name evidence="7" type="ORF">PENTCL1PPCAC_20539</name>
</gene>
<keyword evidence="8" id="KW-1185">Reference proteome</keyword>
<keyword evidence="2 5" id="KW-0547">Nucleotide-binding</keyword>
<dbReference type="InterPro" id="IPR000719">
    <property type="entry name" value="Prot_kinase_dom"/>
</dbReference>
<dbReference type="InterPro" id="IPR011009">
    <property type="entry name" value="Kinase-like_dom_sf"/>
</dbReference>
<dbReference type="EMBL" id="BTSX01000005">
    <property type="protein sequence ID" value="GMS98364.1"/>
    <property type="molecule type" value="Genomic_DNA"/>
</dbReference>
<proteinExistence type="predicted"/>
<dbReference type="FunFam" id="3.30.200.20:FF:000706">
    <property type="entry name" value="Protein kinase"/>
    <property type="match status" value="1"/>
</dbReference>
<accession>A0AAV5TWL6</accession>
<dbReference type="PANTHER" id="PTHR11042:SF91">
    <property type="entry name" value="EUKARYOTIC TRANSLATION INITIATION FACTOR 2-ALPHA KINASE"/>
    <property type="match status" value="1"/>
</dbReference>
<dbReference type="PROSITE" id="PS00107">
    <property type="entry name" value="PROTEIN_KINASE_ATP"/>
    <property type="match status" value="1"/>
</dbReference>
<evidence type="ECO:0000256" key="3">
    <source>
        <dbReference type="ARBA" id="ARBA00022777"/>
    </source>
</evidence>
<feature type="binding site" evidence="5">
    <location>
        <position position="90"/>
    </location>
    <ligand>
        <name>ATP</name>
        <dbReference type="ChEBI" id="CHEBI:30616"/>
    </ligand>
</feature>
<dbReference type="InterPro" id="IPR017441">
    <property type="entry name" value="Protein_kinase_ATP_BS"/>
</dbReference>
<dbReference type="SUPFAM" id="SSF56112">
    <property type="entry name" value="Protein kinase-like (PK-like)"/>
    <property type="match status" value="1"/>
</dbReference>
<dbReference type="Gene3D" id="1.10.510.10">
    <property type="entry name" value="Transferase(Phosphotransferase) domain 1"/>
    <property type="match status" value="1"/>
</dbReference>
<dbReference type="GO" id="GO:0005737">
    <property type="term" value="C:cytoplasm"/>
    <property type="evidence" value="ECO:0007669"/>
    <property type="project" value="TreeGrafter"/>
</dbReference>
<keyword evidence="3" id="KW-0418">Kinase</keyword>
<evidence type="ECO:0000259" key="6">
    <source>
        <dbReference type="PROSITE" id="PS50011"/>
    </source>
</evidence>
<reference evidence="7" key="1">
    <citation type="submission" date="2023-10" db="EMBL/GenBank/DDBJ databases">
        <title>Genome assembly of Pristionchus species.</title>
        <authorList>
            <person name="Yoshida K."/>
            <person name="Sommer R.J."/>
        </authorList>
    </citation>
    <scope>NUCLEOTIDE SEQUENCE</scope>
    <source>
        <strain evidence="7">RS0144</strain>
    </source>
</reference>
<dbReference type="GO" id="GO:0005524">
    <property type="term" value="F:ATP binding"/>
    <property type="evidence" value="ECO:0007669"/>
    <property type="project" value="UniProtKB-UniRule"/>
</dbReference>
<dbReference type="GO" id="GO:0004694">
    <property type="term" value="F:eukaryotic translation initiation factor 2alpha kinase activity"/>
    <property type="evidence" value="ECO:0007669"/>
    <property type="project" value="TreeGrafter"/>
</dbReference>
<dbReference type="PANTHER" id="PTHR11042">
    <property type="entry name" value="EUKARYOTIC TRANSLATION INITIATION FACTOR 2-ALPHA KINASE EIF2-ALPHA KINASE -RELATED"/>
    <property type="match status" value="1"/>
</dbReference>
<feature type="non-terminal residue" evidence="7">
    <location>
        <position position="1"/>
    </location>
</feature>
<evidence type="ECO:0000313" key="7">
    <source>
        <dbReference type="EMBL" id="GMS98364.1"/>
    </source>
</evidence>
<dbReference type="InterPro" id="IPR050339">
    <property type="entry name" value="CC_SR_Kinase"/>
</dbReference>
<dbReference type="Proteomes" id="UP001432027">
    <property type="component" value="Unassembled WGS sequence"/>
</dbReference>
<name>A0AAV5TWL6_9BILA</name>
<evidence type="ECO:0000256" key="2">
    <source>
        <dbReference type="ARBA" id="ARBA00022741"/>
    </source>
</evidence>